<dbReference type="InterPro" id="IPR011652">
    <property type="entry name" value="MORN_2"/>
</dbReference>
<comment type="subcellular location">
    <subcellularLocation>
        <location evidence="1">Cell inner membrane</location>
        <topology evidence="1">Single-pass membrane protein</topology>
        <orientation evidence="1">Periplasmic side</orientation>
    </subcellularLocation>
</comment>
<evidence type="ECO:0000256" key="4">
    <source>
        <dbReference type="ARBA" id="ARBA00022475"/>
    </source>
</evidence>
<dbReference type="SUPFAM" id="SSF82185">
    <property type="entry name" value="Histone H3 K4-specific methyltransferase SET7/9 N-terminal domain"/>
    <property type="match status" value="1"/>
</dbReference>
<dbReference type="InterPro" id="IPR051045">
    <property type="entry name" value="TonB-dependent_transducer"/>
</dbReference>
<keyword evidence="14" id="KW-1185">Reference proteome</keyword>
<keyword evidence="8" id="KW-1133">Transmembrane helix</keyword>
<feature type="chain" id="PRO_5032328219" evidence="11">
    <location>
        <begin position="20"/>
        <end position="291"/>
    </location>
</feature>
<evidence type="ECO:0000259" key="12">
    <source>
        <dbReference type="Pfam" id="PF03544"/>
    </source>
</evidence>
<dbReference type="Pfam" id="PF07661">
    <property type="entry name" value="MORN_2"/>
    <property type="match status" value="2"/>
</dbReference>
<dbReference type="SUPFAM" id="SSF74653">
    <property type="entry name" value="TolA/TonB C-terminal domain"/>
    <property type="match status" value="1"/>
</dbReference>
<keyword evidence="4" id="KW-1003">Cell membrane</keyword>
<organism evidence="13 14">
    <name type="scientific">Rufibacter quisquiliarum</name>
    <dbReference type="NCBI Taxonomy" id="1549639"/>
    <lineage>
        <taxon>Bacteria</taxon>
        <taxon>Pseudomonadati</taxon>
        <taxon>Bacteroidota</taxon>
        <taxon>Cytophagia</taxon>
        <taxon>Cytophagales</taxon>
        <taxon>Hymenobacteraceae</taxon>
        <taxon>Rufibacter</taxon>
    </lineage>
</organism>
<keyword evidence="11" id="KW-0732">Signal</keyword>
<evidence type="ECO:0000256" key="9">
    <source>
        <dbReference type="ARBA" id="ARBA00023136"/>
    </source>
</evidence>
<evidence type="ECO:0000256" key="2">
    <source>
        <dbReference type="ARBA" id="ARBA00006555"/>
    </source>
</evidence>
<comment type="caution">
    <text evidence="13">The sequence shown here is derived from an EMBL/GenBank/DDBJ whole genome shotgun (WGS) entry which is preliminary data.</text>
</comment>
<dbReference type="InterPro" id="IPR006260">
    <property type="entry name" value="TonB/TolA_C"/>
</dbReference>
<dbReference type="Gene3D" id="3.90.930.1">
    <property type="match status" value="1"/>
</dbReference>
<keyword evidence="6" id="KW-0812">Transmembrane</keyword>
<dbReference type="GO" id="GO:0098797">
    <property type="term" value="C:plasma membrane protein complex"/>
    <property type="evidence" value="ECO:0007669"/>
    <property type="project" value="TreeGrafter"/>
</dbReference>
<gene>
    <name evidence="13" type="ORF">FHS90_003370</name>
</gene>
<dbReference type="NCBIfam" id="TIGR01352">
    <property type="entry name" value="tonB_Cterm"/>
    <property type="match status" value="1"/>
</dbReference>
<dbReference type="PANTHER" id="PTHR33446">
    <property type="entry name" value="PROTEIN TONB-RELATED"/>
    <property type="match status" value="1"/>
</dbReference>
<dbReference type="GO" id="GO:0031992">
    <property type="term" value="F:energy transducer activity"/>
    <property type="evidence" value="ECO:0007669"/>
    <property type="project" value="TreeGrafter"/>
</dbReference>
<evidence type="ECO:0000256" key="7">
    <source>
        <dbReference type="ARBA" id="ARBA00022927"/>
    </source>
</evidence>
<protein>
    <submittedName>
        <fullName evidence="13">Protein TonB</fullName>
    </submittedName>
</protein>
<dbReference type="AlphaFoldDB" id="A0A839GJ40"/>
<name>A0A839GJ40_9BACT</name>
<feature type="domain" description="TonB C-terminal" evidence="12">
    <location>
        <begin position="193"/>
        <end position="261"/>
    </location>
</feature>
<evidence type="ECO:0000256" key="11">
    <source>
        <dbReference type="SAM" id="SignalP"/>
    </source>
</evidence>
<keyword evidence="7" id="KW-0653">Protein transport</keyword>
<dbReference type="GO" id="GO:0015031">
    <property type="term" value="P:protein transport"/>
    <property type="evidence" value="ECO:0007669"/>
    <property type="project" value="UniProtKB-KW"/>
</dbReference>
<sequence>MKRSLFILFFFYICFSAYSQSDTVYLDGAFFKAPKGDAFFYRVIHVSETPDERRTETTYYVTGEKYSENITAKNKEGRYRKVAPYKEWFKNGQLKEERVVKGKETSVTKWHDNGQVYYRFSEVNGMKEGEAVGYYPNGNLRRREKFINGKLDKGQCFKEDGTEVSYFPHFTPVEFPGGPQKMREFWGRNFRVPAAATRTGSSGTSVVQFQVDRTGKIGKIEIVKSFLPEVDREAIRVIKLFPPFGPATEEGEPINQTFTVPATVKVGTPPVTIPGTTRKPHSTSSTFYPED</sequence>
<proteinExistence type="inferred from homology"/>
<evidence type="ECO:0000256" key="8">
    <source>
        <dbReference type="ARBA" id="ARBA00022989"/>
    </source>
</evidence>
<dbReference type="EMBL" id="JACJIQ010000014">
    <property type="protein sequence ID" value="MBA9078640.1"/>
    <property type="molecule type" value="Genomic_DNA"/>
</dbReference>
<comment type="similarity">
    <text evidence="2">Belongs to the TonB family.</text>
</comment>
<keyword evidence="9" id="KW-0472">Membrane</keyword>
<dbReference type="PANTHER" id="PTHR33446:SF2">
    <property type="entry name" value="PROTEIN TONB"/>
    <property type="match status" value="1"/>
</dbReference>
<evidence type="ECO:0000256" key="6">
    <source>
        <dbReference type="ARBA" id="ARBA00022692"/>
    </source>
</evidence>
<reference evidence="13 14" key="1">
    <citation type="submission" date="2020-08" db="EMBL/GenBank/DDBJ databases">
        <title>Genomic Encyclopedia of Type Strains, Phase IV (KMG-IV): sequencing the most valuable type-strain genomes for metagenomic binning, comparative biology and taxonomic classification.</title>
        <authorList>
            <person name="Goeker M."/>
        </authorList>
    </citation>
    <scope>NUCLEOTIDE SEQUENCE [LARGE SCALE GENOMIC DNA]</scope>
    <source>
        <strain evidence="13 14">DSM 29854</strain>
    </source>
</reference>
<feature type="compositionally biased region" description="Polar residues" evidence="10">
    <location>
        <begin position="282"/>
        <end position="291"/>
    </location>
</feature>
<dbReference type="Proteomes" id="UP000563094">
    <property type="component" value="Unassembled WGS sequence"/>
</dbReference>
<dbReference type="Gene3D" id="3.30.1150.10">
    <property type="match status" value="1"/>
</dbReference>
<dbReference type="RefSeq" id="WP_182513789.1">
    <property type="nucleotide sequence ID" value="NZ_JACJIQ010000014.1"/>
</dbReference>
<evidence type="ECO:0000256" key="5">
    <source>
        <dbReference type="ARBA" id="ARBA00022519"/>
    </source>
</evidence>
<dbReference type="GO" id="GO:0055085">
    <property type="term" value="P:transmembrane transport"/>
    <property type="evidence" value="ECO:0007669"/>
    <property type="project" value="InterPro"/>
</dbReference>
<dbReference type="InterPro" id="IPR037682">
    <property type="entry name" value="TonB_C"/>
</dbReference>
<evidence type="ECO:0000313" key="14">
    <source>
        <dbReference type="Proteomes" id="UP000563094"/>
    </source>
</evidence>
<dbReference type="Pfam" id="PF03544">
    <property type="entry name" value="TonB_C"/>
    <property type="match status" value="1"/>
</dbReference>
<accession>A0A839GJ40</accession>
<keyword evidence="3" id="KW-0813">Transport</keyword>
<evidence type="ECO:0000256" key="3">
    <source>
        <dbReference type="ARBA" id="ARBA00022448"/>
    </source>
</evidence>
<evidence type="ECO:0000313" key="13">
    <source>
        <dbReference type="EMBL" id="MBA9078640.1"/>
    </source>
</evidence>
<feature type="region of interest" description="Disordered" evidence="10">
    <location>
        <begin position="269"/>
        <end position="291"/>
    </location>
</feature>
<evidence type="ECO:0000256" key="10">
    <source>
        <dbReference type="SAM" id="MobiDB-lite"/>
    </source>
</evidence>
<evidence type="ECO:0000256" key="1">
    <source>
        <dbReference type="ARBA" id="ARBA00004383"/>
    </source>
</evidence>
<feature type="signal peptide" evidence="11">
    <location>
        <begin position="1"/>
        <end position="19"/>
    </location>
</feature>
<keyword evidence="5" id="KW-0997">Cell inner membrane</keyword>